<keyword evidence="1" id="KW-0472">Membrane</keyword>
<evidence type="ECO:0000313" key="3">
    <source>
        <dbReference type="EMBL" id="GIJ56143.1"/>
    </source>
</evidence>
<accession>A0A8J4E011</accession>
<keyword evidence="1" id="KW-0812">Transmembrane</keyword>
<dbReference type="Pfam" id="PF07811">
    <property type="entry name" value="TadE"/>
    <property type="match status" value="1"/>
</dbReference>
<feature type="transmembrane region" description="Helical" evidence="1">
    <location>
        <begin position="12"/>
        <end position="32"/>
    </location>
</feature>
<comment type="caution">
    <text evidence="3">The sequence shown here is derived from an EMBL/GenBank/DDBJ whole genome shotgun (WGS) entry which is preliminary data.</text>
</comment>
<dbReference type="EMBL" id="BOPG01000023">
    <property type="protein sequence ID" value="GIJ56143.1"/>
    <property type="molecule type" value="Genomic_DNA"/>
</dbReference>
<feature type="domain" description="TadE-like" evidence="2">
    <location>
        <begin position="9"/>
        <end position="51"/>
    </location>
</feature>
<dbReference type="Proteomes" id="UP000612585">
    <property type="component" value="Unassembled WGS sequence"/>
</dbReference>
<gene>
    <name evidence="3" type="ORF">Vau01_036590</name>
</gene>
<dbReference type="RefSeq" id="WP_239151679.1">
    <property type="nucleotide sequence ID" value="NZ_BOPG01000023.1"/>
</dbReference>
<organism evidence="3 4">
    <name type="scientific">Virgisporangium aurantiacum</name>
    <dbReference type="NCBI Taxonomy" id="175570"/>
    <lineage>
        <taxon>Bacteria</taxon>
        <taxon>Bacillati</taxon>
        <taxon>Actinomycetota</taxon>
        <taxon>Actinomycetes</taxon>
        <taxon>Micromonosporales</taxon>
        <taxon>Micromonosporaceae</taxon>
        <taxon>Virgisporangium</taxon>
    </lineage>
</organism>
<keyword evidence="1" id="KW-1133">Transmembrane helix</keyword>
<dbReference type="AlphaFoldDB" id="A0A8J4E011"/>
<evidence type="ECO:0000313" key="4">
    <source>
        <dbReference type="Proteomes" id="UP000612585"/>
    </source>
</evidence>
<name>A0A8J4E011_9ACTN</name>
<keyword evidence="4" id="KW-1185">Reference proteome</keyword>
<proteinExistence type="predicted"/>
<reference evidence="3" key="1">
    <citation type="submission" date="2021-01" db="EMBL/GenBank/DDBJ databases">
        <title>Whole genome shotgun sequence of Virgisporangium aurantiacum NBRC 16421.</title>
        <authorList>
            <person name="Komaki H."/>
            <person name="Tamura T."/>
        </authorList>
    </citation>
    <scope>NUCLEOTIDE SEQUENCE</scope>
    <source>
        <strain evidence="3">NBRC 16421</strain>
    </source>
</reference>
<evidence type="ECO:0000259" key="2">
    <source>
        <dbReference type="Pfam" id="PF07811"/>
    </source>
</evidence>
<dbReference type="InterPro" id="IPR012495">
    <property type="entry name" value="TadE-like_dom"/>
</dbReference>
<sequence>MTGRCRDEGSVSVELAVLMPLFLVLVALAVVVGRQAVAQSAVDLAAHDAARAASLSRTQAVAEERAVDAATQTLARQGLGCIELTVTVDVKGFGVPVGQPASVGVRVICEVSFADVAMPGVPGTRTLTASFTSPLDRYRSRGGSA</sequence>
<evidence type="ECO:0000256" key="1">
    <source>
        <dbReference type="SAM" id="Phobius"/>
    </source>
</evidence>
<protein>
    <submittedName>
        <fullName evidence="3">Membrane protein</fullName>
    </submittedName>
</protein>